<dbReference type="AlphaFoldDB" id="A0A5E4PQ49"/>
<keyword evidence="2" id="KW-1185">Reference proteome</keyword>
<gene>
    <name evidence="1" type="ORF">LSINAPIS_LOCUS820</name>
</gene>
<dbReference type="Proteomes" id="UP000324832">
    <property type="component" value="Unassembled WGS sequence"/>
</dbReference>
<protein>
    <submittedName>
        <fullName evidence="1">Uncharacterized protein</fullName>
    </submittedName>
</protein>
<evidence type="ECO:0000313" key="1">
    <source>
        <dbReference type="EMBL" id="VVC87135.1"/>
    </source>
</evidence>
<organism evidence="1 2">
    <name type="scientific">Leptidea sinapis</name>
    <dbReference type="NCBI Taxonomy" id="189913"/>
    <lineage>
        <taxon>Eukaryota</taxon>
        <taxon>Metazoa</taxon>
        <taxon>Ecdysozoa</taxon>
        <taxon>Arthropoda</taxon>
        <taxon>Hexapoda</taxon>
        <taxon>Insecta</taxon>
        <taxon>Pterygota</taxon>
        <taxon>Neoptera</taxon>
        <taxon>Endopterygota</taxon>
        <taxon>Lepidoptera</taxon>
        <taxon>Glossata</taxon>
        <taxon>Ditrysia</taxon>
        <taxon>Papilionoidea</taxon>
        <taxon>Pieridae</taxon>
        <taxon>Dismorphiinae</taxon>
        <taxon>Leptidea</taxon>
    </lineage>
</organism>
<accession>A0A5E4PQ49</accession>
<name>A0A5E4PQ49_9NEOP</name>
<proteinExistence type="predicted"/>
<evidence type="ECO:0000313" key="2">
    <source>
        <dbReference type="Proteomes" id="UP000324832"/>
    </source>
</evidence>
<reference evidence="1 2" key="1">
    <citation type="submission" date="2017-07" db="EMBL/GenBank/DDBJ databases">
        <authorList>
            <person name="Talla V."/>
            <person name="Backstrom N."/>
        </authorList>
    </citation>
    <scope>NUCLEOTIDE SEQUENCE [LARGE SCALE GENOMIC DNA]</scope>
</reference>
<sequence length="69" mass="7956">MYRGYSYVEASEYQRGIDLWTWALQLRSTRHTLLYAAAAWRARRTCRVTVTCCACSTCWLTSCLVSTPP</sequence>
<dbReference type="EMBL" id="FZQP02000082">
    <property type="protein sequence ID" value="VVC87135.1"/>
    <property type="molecule type" value="Genomic_DNA"/>
</dbReference>